<dbReference type="Proteomes" id="UP001158644">
    <property type="component" value="Unassembled WGS sequence"/>
</dbReference>
<keyword evidence="3" id="KW-0963">Cytoplasm</keyword>
<comment type="caution">
    <text evidence="4">The sequence shown here is derived from an EMBL/GenBank/DDBJ whole genome shotgun (WGS) entry which is preliminary data.</text>
</comment>
<dbReference type="EMBL" id="JAOBZK010000040">
    <property type="protein sequence ID" value="MDH1180883.1"/>
    <property type="molecule type" value="Genomic_DNA"/>
</dbReference>
<dbReference type="AlphaFoldDB" id="A0ABD4YZC9"/>
<dbReference type="GO" id="GO:0005737">
    <property type="term" value="C:cytoplasm"/>
    <property type="evidence" value="ECO:0007669"/>
    <property type="project" value="UniProtKB-SubCell"/>
</dbReference>
<evidence type="ECO:0000256" key="3">
    <source>
        <dbReference type="ARBA" id="ARBA00022490"/>
    </source>
</evidence>
<organism evidence="4 5">
    <name type="scientific">Achromobacter mucicolens</name>
    <dbReference type="NCBI Taxonomy" id="1389922"/>
    <lineage>
        <taxon>Bacteria</taxon>
        <taxon>Pseudomonadati</taxon>
        <taxon>Pseudomonadota</taxon>
        <taxon>Betaproteobacteria</taxon>
        <taxon>Burkholderiales</taxon>
        <taxon>Alcaligenaceae</taxon>
        <taxon>Achromobacter</taxon>
    </lineage>
</organism>
<gene>
    <name evidence="4" type="ORF">N5C72_22610</name>
</gene>
<comment type="similarity">
    <text evidence="2">Belongs to the YejK family.</text>
</comment>
<sequence>METVDHVIVHKLVKEKHGKATIVERTAGLAVTDPVRKLIVAIHQLYASKASKGYGRFEADEVNYPSSTILRNTFINKNTSFVDGSRSLMTVLSSKAGTVPLATGGYVLMAQVTNAAHISWFLAAIINNVDGSVIDDKTLEVVDAMHVDLSNLRVAGRVNLTDWERADKDVRYIGFLKQRGEVADYFKAFLGCNELIADTEETKKLVGVLKNFAKGQGLDQTAEQEFLRSAFAYCQERNKNDEPLSLEALSNAAWPDEPKKLQDAFVANDVQISDGFVPDGRSLKALVRLRYKTDYWTVDIDRLALSQGYAHYNQAKGELTLMKLPDALKADLDREIADGG</sequence>
<accession>A0ABD4YZC9</accession>
<evidence type="ECO:0000313" key="4">
    <source>
        <dbReference type="EMBL" id="MDH1180883.1"/>
    </source>
</evidence>
<dbReference type="PANTHER" id="PTHR38772">
    <property type="match status" value="1"/>
</dbReference>
<dbReference type="InterPro" id="IPR007358">
    <property type="entry name" value="Nucleoid_associated_NdpA"/>
</dbReference>
<evidence type="ECO:0000256" key="2">
    <source>
        <dbReference type="ARBA" id="ARBA00009035"/>
    </source>
</evidence>
<evidence type="ECO:0000313" key="5">
    <source>
        <dbReference type="Proteomes" id="UP001158644"/>
    </source>
</evidence>
<reference evidence="4 5" key="1">
    <citation type="submission" date="2022-09" db="EMBL/GenBank/DDBJ databases">
        <title>Intensive care unit water sources are persistently colonized with multi-drug resistant bacteria and are the site of extensive horizontal gene transfer of antibiotic resistance genes.</title>
        <authorList>
            <person name="Diorio-Toth L."/>
        </authorList>
    </citation>
    <scope>NUCLEOTIDE SEQUENCE [LARGE SCALE GENOMIC DNA]</scope>
    <source>
        <strain evidence="4 5">GD03967</strain>
    </source>
</reference>
<evidence type="ECO:0000256" key="1">
    <source>
        <dbReference type="ARBA" id="ARBA00004496"/>
    </source>
</evidence>
<protein>
    <submittedName>
        <fullName evidence="4">Nucleoid-associated protein</fullName>
    </submittedName>
</protein>
<dbReference type="Pfam" id="PF04245">
    <property type="entry name" value="NA37"/>
    <property type="match status" value="1"/>
</dbReference>
<dbReference type="RefSeq" id="WP_279991839.1">
    <property type="nucleotide sequence ID" value="NZ_JAOBZK010000040.1"/>
</dbReference>
<name>A0ABD4YZC9_9BURK</name>
<proteinExistence type="inferred from homology"/>
<dbReference type="PANTHER" id="PTHR38772:SF1">
    <property type="entry name" value="NUCLEOID-ASSOCIATED PROTEIN YEJK"/>
    <property type="match status" value="1"/>
</dbReference>
<comment type="subcellular location">
    <subcellularLocation>
        <location evidence="1">Cytoplasm</location>
    </subcellularLocation>
</comment>